<reference evidence="3 4" key="1">
    <citation type="submission" date="2015-01" db="EMBL/GenBank/DDBJ databases">
        <title>Evolution of Trichinella species and genotypes.</title>
        <authorList>
            <person name="Korhonen P.K."/>
            <person name="Edoardo P."/>
            <person name="Giuseppe L.R."/>
            <person name="Gasser R.B."/>
        </authorList>
    </citation>
    <scope>NUCLEOTIDE SEQUENCE [LARGE SCALE GENOMIC DNA]</scope>
    <source>
        <strain evidence="3">ISS1029</strain>
    </source>
</reference>
<dbReference type="AlphaFoldDB" id="A0A0V1GK24"/>
<organism evidence="3 4">
    <name type="scientific">Trichinella zimbabwensis</name>
    <dbReference type="NCBI Taxonomy" id="268475"/>
    <lineage>
        <taxon>Eukaryota</taxon>
        <taxon>Metazoa</taxon>
        <taxon>Ecdysozoa</taxon>
        <taxon>Nematoda</taxon>
        <taxon>Enoplea</taxon>
        <taxon>Dorylaimia</taxon>
        <taxon>Trichinellida</taxon>
        <taxon>Trichinellidae</taxon>
        <taxon>Trichinella</taxon>
    </lineage>
</organism>
<gene>
    <name evidence="2" type="ORF">T11_12502</name>
    <name evidence="3" type="ORF">T11_1914</name>
</gene>
<name>A0A0V1GK24_9BILA</name>
<proteinExistence type="predicted"/>
<dbReference type="EMBL" id="JYDP01001397">
    <property type="protein sequence ID" value="KRY98392.1"/>
    <property type="molecule type" value="Genomic_DNA"/>
</dbReference>
<keyword evidence="1" id="KW-0812">Transmembrane</keyword>
<accession>A0A0V1GK24</accession>
<evidence type="ECO:0000256" key="1">
    <source>
        <dbReference type="SAM" id="Phobius"/>
    </source>
</evidence>
<keyword evidence="1" id="KW-1133">Transmembrane helix</keyword>
<protein>
    <submittedName>
        <fullName evidence="3">Uncharacterized protein</fullName>
    </submittedName>
</protein>
<evidence type="ECO:0000313" key="3">
    <source>
        <dbReference type="EMBL" id="KRY98619.1"/>
    </source>
</evidence>
<dbReference type="Proteomes" id="UP000055024">
    <property type="component" value="Unassembled WGS sequence"/>
</dbReference>
<dbReference type="EMBL" id="JYDP01001269">
    <property type="protein sequence ID" value="KRY98619.1"/>
    <property type="molecule type" value="Genomic_DNA"/>
</dbReference>
<comment type="caution">
    <text evidence="3">The sequence shown here is derived from an EMBL/GenBank/DDBJ whole genome shotgun (WGS) entry which is preliminary data.</text>
</comment>
<keyword evidence="4" id="KW-1185">Reference proteome</keyword>
<keyword evidence="1" id="KW-0472">Membrane</keyword>
<sequence length="73" mass="8474">MVLAIFYCVKGIITITNTSELGKYIVYRGWYKGVPLFTAFSYCSLTALFYWTDMALCYWFPLSNSSLIQTFQL</sequence>
<evidence type="ECO:0000313" key="2">
    <source>
        <dbReference type="EMBL" id="KRY98392.1"/>
    </source>
</evidence>
<feature type="transmembrane region" description="Helical" evidence="1">
    <location>
        <begin position="39"/>
        <end position="60"/>
    </location>
</feature>
<evidence type="ECO:0000313" key="4">
    <source>
        <dbReference type="Proteomes" id="UP000055024"/>
    </source>
</evidence>